<dbReference type="EMBL" id="JAWDGP010006844">
    <property type="protein sequence ID" value="KAK3734640.1"/>
    <property type="molecule type" value="Genomic_DNA"/>
</dbReference>
<proteinExistence type="predicted"/>
<comment type="caution">
    <text evidence="2">The sequence shown here is derived from an EMBL/GenBank/DDBJ whole genome shotgun (WGS) entry which is preliminary data.</text>
</comment>
<evidence type="ECO:0000256" key="1">
    <source>
        <dbReference type="SAM" id="MobiDB-lite"/>
    </source>
</evidence>
<organism evidence="2 3">
    <name type="scientific">Elysia crispata</name>
    <name type="common">lettuce slug</name>
    <dbReference type="NCBI Taxonomy" id="231223"/>
    <lineage>
        <taxon>Eukaryota</taxon>
        <taxon>Metazoa</taxon>
        <taxon>Spiralia</taxon>
        <taxon>Lophotrochozoa</taxon>
        <taxon>Mollusca</taxon>
        <taxon>Gastropoda</taxon>
        <taxon>Heterobranchia</taxon>
        <taxon>Euthyneura</taxon>
        <taxon>Panpulmonata</taxon>
        <taxon>Sacoglossa</taxon>
        <taxon>Placobranchoidea</taxon>
        <taxon>Plakobranchidae</taxon>
        <taxon>Elysia</taxon>
    </lineage>
</organism>
<protein>
    <submittedName>
        <fullName evidence="2">Uncharacterized protein</fullName>
    </submittedName>
</protein>
<dbReference type="Proteomes" id="UP001283361">
    <property type="component" value="Unassembled WGS sequence"/>
</dbReference>
<keyword evidence="3" id="KW-1185">Reference proteome</keyword>
<accession>A0AAE0Y7G5</accession>
<dbReference type="AlphaFoldDB" id="A0AAE0Y7G5"/>
<evidence type="ECO:0000313" key="2">
    <source>
        <dbReference type="EMBL" id="KAK3734640.1"/>
    </source>
</evidence>
<evidence type="ECO:0000313" key="3">
    <source>
        <dbReference type="Proteomes" id="UP001283361"/>
    </source>
</evidence>
<feature type="region of interest" description="Disordered" evidence="1">
    <location>
        <begin position="68"/>
        <end position="88"/>
    </location>
</feature>
<gene>
    <name evidence="2" type="ORF">RRG08_003547</name>
</gene>
<sequence length="176" mass="19518">MKCETNTLEATRSRQSLTERYPVLVHLVCEKDRSSILQFFSDGSRAELVELKPSIFCLLARHWALEKSSKSPSQNGPPKSYGPVTKRFSSDASSLAGNEVVEWTLVQHNSHPNSLGSVVSAGPGRTMSMDCLDNCVVTVMTSSCHNQSEPLARLSKQTDNISSAVELEWFEWKQAQ</sequence>
<name>A0AAE0Y7G5_9GAST</name>
<reference evidence="2" key="1">
    <citation type="journal article" date="2023" name="G3 (Bethesda)">
        <title>A reference genome for the long-term kleptoplast-retaining sea slug Elysia crispata morphotype clarki.</title>
        <authorList>
            <person name="Eastman K.E."/>
            <person name="Pendleton A.L."/>
            <person name="Shaikh M.A."/>
            <person name="Suttiyut T."/>
            <person name="Ogas R."/>
            <person name="Tomko P."/>
            <person name="Gavelis G."/>
            <person name="Widhalm J.R."/>
            <person name="Wisecaver J.H."/>
        </authorList>
    </citation>
    <scope>NUCLEOTIDE SEQUENCE</scope>
    <source>
        <strain evidence="2">ECLA1</strain>
    </source>
</reference>